<name>A0A0D9S490_CHLSB</name>
<dbReference type="GeneTree" id="ENSGT00490000044510"/>
<evidence type="ECO:0000313" key="2">
    <source>
        <dbReference type="Ensembl" id="ENSCSAP00000015679.1"/>
    </source>
</evidence>
<proteinExistence type="predicted"/>
<sequence>MEKWKLGRQIQPPWPLAHARGSWMALPRSEQLGTGGDQDWQLQGQTRATETKENFQKEAMVKSLMMQRQGE</sequence>
<organism evidence="2 3">
    <name type="scientific">Chlorocebus sabaeus</name>
    <name type="common">Green monkey</name>
    <name type="synonym">Simia sabaea</name>
    <dbReference type="NCBI Taxonomy" id="60711"/>
    <lineage>
        <taxon>Eukaryota</taxon>
        <taxon>Metazoa</taxon>
        <taxon>Chordata</taxon>
        <taxon>Craniata</taxon>
        <taxon>Vertebrata</taxon>
        <taxon>Euteleostomi</taxon>
        <taxon>Mammalia</taxon>
        <taxon>Eutheria</taxon>
        <taxon>Euarchontoglires</taxon>
        <taxon>Primates</taxon>
        <taxon>Haplorrhini</taxon>
        <taxon>Catarrhini</taxon>
        <taxon>Cercopithecidae</taxon>
        <taxon>Cercopithecinae</taxon>
        <taxon>Chlorocebus</taxon>
    </lineage>
</organism>
<reference evidence="2 3" key="1">
    <citation type="submission" date="2014-03" db="EMBL/GenBank/DDBJ databases">
        <authorList>
            <person name="Warren W."/>
            <person name="Wilson R.K."/>
        </authorList>
    </citation>
    <scope>NUCLEOTIDE SEQUENCE</scope>
</reference>
<reference evidence="2" key="2">
    <citation type="submission" date="2025-08" db="UniProtKB">
        <authorList>
            <consortium name="Ensembl"/>
        </authorList>
    </citation>
    <scope>IDENTIFICATION</scope>
</reference>
<dbReference type="eggNOG" id="ENOG502RVNF">
    <property type="taxonomic scope" value="Eukaryota"/>
</dbReference>
<evidence type="ECO:0000313" key="3">
    <source>
        <dbReference type="Proteomes" id="UP000029965"/>
    </source>
</evidence>
<dbReference type="AlphaFoldDB" id="A0A0D9S490"/>
<dbReference type="OMA" id="PPWPLAH"/>
<protein>
    <submittedName>
        <fullName evidence="2">Uncharacterized protein</fullName>
    </submittedName>
</protein>
<dbReference type="EMBL" id="AQIB01145000">
    <property type="status" value="NOT_ANNOTATED_CDS"/>
    <property type="molecule type" value="Genomic_DNA"/>
</dbReference>
<accession>A0A0D9S490</accession>
<feature type="region of interest" description="Disordered" evidence="1">
    <location>
        <begin position="51"/>
        <end position="71"/>
    </location>
</feature>
<dbReference type="Bgee" id="ENSCSAG00000002358">
    <property type="expression patterns" value="Expressed in liver and 1 other cell type or tissue"/>
</dbReference>
<evidence type="ECO:0000256" key="1">
    <source>
        <dbReference type="SAM" id="MobiDB-lite"/>
    </source>
</evidence>
<feature type="compositionally biased region" description="Basic and acidic residues" evidence="1">
    <location>
        <begin position="51"/>
        <end position="60"/>
    </location>
</feature>
<dbReference type="Ensembl" id="ENSCSAT00000000376.1">
    <property type="protein sequence ID" value="ENSCSAP00000015679.1"/>
    <property type="gene ID" value="ENSCSAG00000002358.1"/>
</dbReference>
<dbReference type="Proteomes" id="UP000029965">
    <property type="component" value="Chromosome 16"/>
</dbReference>
<keyword evidence="3" id="KW-1185">Reference proteome</keyword>
<reference evidence="2" key="3">
    <citation type="submission" date="2025-09" db="UniProtKB">
        <authorList>
            <consortium name="Ensembl"/>
        </authorList>
    </citation>
    <scope>IDENTIFICATION</scope>
</reference>